<evidence type="ECO:0000313" key="2">
    <source>
        <dbReference type="Proteomes" id="UP000306584"/>
    </source>
</evidence>
<proteinExistence type="predicted"/>
<gene>
    <name evidence="1" type="ORF">D6D01_06444</name>
</gene>
<dbReference type="EMBL" id="QZBD01000274">
    <property type="protein sequence ID" value="THY21760.1"/>
    <property type="molecule type" value="Genomic_DNA"/>
</dbReference>
<organism evidence="1 2">
    <name type="scientific">Aureobasidium pullulans</name>
    <name type="common">Black yeast</name>
    <name type="synonym">Pullularia pullulans</name>
    <dbReference type="NCBI Taxonomy" id="5580"/>
    <lineage>
        <taxon>Eukaryota</taxon>
        <taxon>Fungi</taxon>
        <taxon>Dikarya</taxon>
        <taxon>Ascomycota</taxon>
        <taxon>Pezizomycotina</taxon>
        <taxon>Dothideomycetes</taxon>
        <taxon>Dothideomycetidae</taxon>
        <taxon>Dothideales</taxon>
        <taxon>Saccotheciaceae</taxon>
        <taxon>Aureobasidium</taxon>
    </lineage>
</organism>
<comment type="caution">
    <text evidence="1">The sequence shown here is derived from an EMBL/GenBank/DDBJ whole genome shotgun (WGS) entry which is preliminary data.</text>
</comment>
<reference evidence="1 2" key="1">
    <citation type="submission" date="2018-10" db="EMBL/GenBank/DDBJ databases">
        <title>Fifty Aureobasidium pullulans genomes reveal a recombining polyextremotolerant generalist.</title>
        <authorList>
            <person name="Gostincar C."/>
            <person name="Turk M."/>
            <person name="Zajc J."/>
            <person name="Gunde-Cimerman N."/>
        </authorList>
    </citation>
    <scope>NUCLEOTIDE SEQUENCE [LARGE SCALE GENOMIC DNA]</scope>
    <source>
        <strain evidence="1 2">EXF-6604</strain>
    </source>
</reference>
<protein>
    <submittedName>
        <fullName evidence="1">Uncharacterized protein</fullName>
    </submittedName>
</protein>
<name>A0A4S9L0Q1_AURPU</name>
<evidence type="ECO:0000313" key="1">
    <source>
        <dbReference type="EMBL" id="THY21760.1"/>
    </source>
</evidence>
<sequence length="118" mass="12574">MRASNILVPMAAAGIVAGSPLDFQERAANTCTIKSIQSVVTKLNPSVATPYCQSLLKISTKTVNKTVTPSVPSKVVKTATVSKTVTSTKIFIGVQDRFSLCIRIALVIGTSIKFRISF</sequence>
<dbReference type="AlphaFoldDB" id="A0A4S9L0Q1"/>
<dbReference type="Proteomes" id="UP000306584">
    <property type="component" value="Unassembled WGS sequence"/>
</dbReference>
<accession>A0A4S9L0Q1</accession>